<proteinExistence type="inferred from homology"/>
<gene>
    <name evidence="5" type="ORF">CAMP_LOCUS6751</name>
</gene>
<accession>A0A9P1MXQ1</accession>
<feature type="domain" description="Protein HGH1 C-terminal" evidence="4">
    <location>
        <begin position="277"/>
        <end position="345"/>
    </location>
</feature>
<dbReference type="OrthoDB" id="338814at2759"/>
<dbReference type="InterPro" id="IPR011989">
    <property type="entry name" value="ARM-like"/>
</dbReference>
<dbReference type="Gene3D" id="1.25.10.10">
    <property type="entry name" value="Leucine-rich Repeat Variant"/>
    <property type="match status" value="1"/>
</dbReference>
<dbReference type="InterPro" id="IPR039717">
    <property type="entry name" value="Hgh1"/>
</dbReference>
<evidence type="ECO:0000259" key="3">
    <source>
        <dbReference type="Pfam" id="PF04063"/>
    </source>
</evidence>
<dbReference type="PANTHER" id="PTHR13387:SF9">
    <property type="entry name" value="PROTEIN HGH1 HOMOLOG"/>
    <property type="match status" value="1"/>
</dbReference>
<dbReference type="EMBL" id="CANHGI010000003">
    <property type="protein sequence ID" value="CAI5444114.1"/>
    <property type="molecule type" value="Genomic_DNA"/>
</dbReference>
<protein>
    <recommendedName>
        <fullName evidence="2">Protein HGH1 homolog</fullName>
    </recommendedName>
</protein>
<dbReference type="InterPro" id="IPR007205">
    <property type="entry name" value="Protein_HGH1_N"/>
</dbReference>
<evidence type="ECO:0000256" key="1">
    <source>
        <dbReference type="ARBA" id="ARBA00006712"/>
    </source>
</evidence>
<feature type="domain" description="Protein HGH1 N-terminal" evidence="3">
    <location>
        <begin position="105"/>
        <end position="269"/>
    </location>
</feature>
<evidence type="ECO:0000313" key="5">
    <source>
        <dbReference type="EMBL" id="CAI5444114.1"/>
    </source>
</evidence>
<keyword evidence="6" id="KW-1185">Reference proteome</keyword>
<evidence type="ECO:0000259" key="4">
    <source>
        <dbReference type="Pfam" id="PF04064"/>
    </source>
</evidence>
<dbReference type="Pfam" id="PF04064">
    <property type="entry name" value="DUF384"/>
    <property type="match status" value="1"/>
</dbReference>
<comment type="caution">
    <text evidence="5">The sequence shown here is derived from an EMBL/GenBank/DDBJ whole genome shotgun (WGS) entry which is preliminary data.</text>
</comment>
<reference evidence="5" key="1">
    <citation type="submission" date="2022-11" db="EMBL/GenBank/DDBJ databases">
        <authorList>
            <person name="Kikuchi T."/>
        </authorList>
    </citation>
    <scope>NUCLEOTIDE SEQUENCE</scope>
    <source>
        <strain evidence="5">PS1010</strain>
    </source>
</reference>
<evidence type="ECO:0000256" key="2">
    <source>
        <dbReference type="ARBA" id="ARBA00014076"/>
    </source>
</evidence>
<dbReference type="Pfam" id="PF04063">
    <property type="entry name" value="DUF383"/>
    <property type="match status" value="1"/>
</dbReference>
<dbReference type="InterPro" id="IPR016024">
    <property type="entry name" value="ARM-type_fold"/>
</dbReference>
<organism evidence="5 6">
    <name type="scientific">Caenorhabditis angaria</name>
    <dbReference type="NCBI Taxonomy" id="860376"/>
    <lineage>
        <taxon>Eukaryota</taxon>
        <taxon>Metazoa</taxon>
        <taxon>Ecdysozoa</taxon>
        <taxon>Nematoda</taxon>
        <taxon>Chromadorea</taxon>
        <taxon>Rhabditida</taxon>
        <taxon>Rhabditina</taxon>
        <taxon>Rhabditomorpha</taxon>
        <taxon>Rhabditoidea</taxon>
        <taxon>Rhabditidae</taxon>
        <taxon>Peloderinae</taxon>
        <taxon>Caenorhabditis</taxon>
    </lineage>
</organism>
<dbReference type="SUPFAM" id="SSF48371">
    <property type="entry name" value="ARM repeat"/>
    <property type="match status" value="1"/>
</dbReference>
<comment type="similarity">
    <text evidence="1">Belongs to the HGH1 family.</text>
</comment>
<dbReference type="Proteomes" id="UP001152747">
    <property type="component" value="Unassembled WGS sequence"/>
</dbReference>
<name>A0A9P1MXQ1_9PELO</name>
<evidence type="ECO:0000313" key="6">
    <source>
        <dbReference type="Proteomes" id="UP001152747"/>
    </source>
</evidence>
<sequence>MSEDDKSFQELVQFLAPTSPLQLRRGALEIVTGISAALDGSAGQFFQKSDFALGKAICELCEATASDRTQTFTALTNFASGSIESAEYVLKQSKCVEIAYTSMVANAVYSSVASRLLANISRHFPDRIDEKLKLRNVEYLSILLGQIKNSIDGGDEDRAKFTGFIIVNLTVLQPIRRNILDSQKSTLSLICDILATAKTPEIRECAADILRNLAFDDDVHPILLDQSDEYLCAILAPLMDLNDNLDDDEMSKLPIRLQYYDKERERSEIVRQKLVEALFQLCATKHGREHLRQKGVYPAMRELDKSGEAQNAGPDSKKARTLLSSQEEHTLHALIGILIRYEDEMDVDPSLATIRHLGQA</sequence>
<dbReference type="AlphaFoldDB" id="A0A9P1MXQ1"/>
<dbReference type="PANTHER" id="PTHR13387">
    <property type="entry name" value="PROTEIN HGH1 HOMOLOG"/>
    <property type="match status" value="1"/>
</dbReference>
<dbReference type="InterPro" id="IPR007206">
    <property type="entry name" value="Protein_HGH1_C"/>
</dbReference>